<reference evidence="8" key="1">
    <citation type="submission" date="2017-05" db="EMBL/GenBank/DDBJ databases">
        <authorList>
            <person name="Varghese N."/>
            <person name="Submissions S."/>
        </authorList>
    </citation>
    <scope>NUCLEOTIDE SEQUENCE</scope>
    <source>
        <strain evidence="8">DSM 18763</strain>
    </source>
</reference>
<dbReference type="RefSeq" id="WP_265133633.1">
    <property type="nucleotide sequence ID" value="NZ_FXTX01000001.1"/>
</dbReference>
<keyword evidence="4" id="KW-0547">Nucleotide-binding</keyword>
<evidence type="ECO:0000256" key="4">
    <source>
        <dbReference type="ARBA" id="ARBA00022741"/>
    </source>
</evidence>
<dbReference type="Proteomes" id="UP001157947">
    <property type="component" value="Unassembled WGS sequence"/>
</dbReference>
<dbReference type="InterPro" id="IPR029056">
    <property type="entry name" value="Ribokinase-like"/>
</dbReference>
<evidence type="ECO:0000313" key="8">
    <source>
        <dbReference type="EMBL" id="SMP01010.1"/>
    </source>
</evidence>
<dbReference type="GO" id="GO:0008902">
    <property type="term" value="F:hydroxymethylpyrimidine kinase activity"/>
    <property type="evidence" value="ECO:0007669"/>
    <property type="project" value="UniProtKB-EC"/>
</dbReference>
<evidence type="ECO:0000256" key="1">
    <source>
        <dbReference type="ARBA" id="ARBA00004948"/>
    </source>
</evidence>
<keyword evidence="9" id="KW-1185">Reference proteome</keyword>
<dbReference type="SUPFAM" id="SSF53613">
    <property type="entry name" value="Ribokinase-like"/>
    <property type="match status" value="1"/>
</dbReference>
<dbReference type="CDD" id="cd01169">
    <property type="entry name" value="HMPP_kinase"/>
    <property type="match status" value="1"/>
</dbReference>
<sequence>MKKALTVAGSDNSGGAGIQADLKVFSAFGIYGMTAITSITVQNTKGVIETIPVNSQTLYNQIKSIAEDIGIDVLKVGMLQTAENVEILSEAIDKFNLNLNVIDTVIKSKNNKSLLNDEAIDLFIKKIIPKSFIITPNIPEAERLTGNIIKDIEDMKKSAKELYKMGAKYIVLKGGHLPMENKVFDIIYDGKDFVILEYPFVKAKNTHGTGCTYASAIASNIVKQKDIIKAIRIARIYLQGAIENSTDIGLNHFWMH</sequence>
<dbReference type="GO" id="GO:0005829">
    <property type="term" value="C:cytosol"/>
    <property type="evidence" value="ECO:0007669"/>
    <property type="project" value="TreeGrafter"/>
</dbReference>
<dbReference type="FunFam" id="3.40.1190.20:FF:000003">
    <property type="entry name" value="Phosphomethylpyrimidine kinase ThiD"/>
    <property type="match status" value="1"/>
</dbReference>
<keyword evidence="6" id="KW-0067">ATP-binding</keyword>
<dbReference type="GO" id="GO:0005524">
    <property type="term" value="F:ATP binding"/>
    <property type="evidence" value="ECO:0007669"/>
    <property type="project" value="UniProtKB-KW"/>
</dbReference>
<dbReference type="PANTHER" id="PTHR20858:SF17">
    <property type="entry name" value="HYDROXYMETHYLPYRIMIDINE_PHOSPHOMETHYLPYRIMIDINE KINASE THI20-RELATED"/>
    <property type="match status" value="1"/>
</dbReference>
<dbReference type="EMBL" id="FXTX01000001">
    <property type="protein sequence ID" value="SMP01010.1"/>
    <property type="molecule type" value="Genomic_DNA"/>
</dbReference>
<evidence type="ECO:0000256" key="6">
    <source>
        <dbReference type="ARBA" id="ARBA00022840"/>
    </source>
</evidence>
<evidence type="ECO:0000259" key="7">
    <source>
        <dbReference type="Pfam" id="PF08543"/>
    </source>
</evidence>
<comment type="pathway">
    <text evidence="1">Cofactor biosynthesis; thiamine diphosphate biosynthesis.</text>
</comment>
<comment type="caution">
    <text evidence="8">The sequence shown here is derived from an EMBL/GenBank/DDBJ whole genome shotgun (WGS) entry which is preliminary data.</text>
</comment>
<dbReference type="GO" id="GO:0009228">
    <property type="term" value="P:thiamine biosynthetic process"/>
    <property type="evidence" value="ECO:0007669"/>
    <property type="project" value="InterPro"/>
</dbReference>
<accession>A0AA45WIT2</accession>
<evidence type="ECO:0000256" key="5">
    <source>
        <dbReference type="ARBA" id="ARBA00022777"/>
    </source>
</evidence>
<evidence type="ECO:0000256" key="3">
    <source>
        <dbReference type="ARBA" id="ARBA00022679"/>
    </source>
</evidence>
<protein>
    <recommendedName>
        <fullName evidence="2">hydroxymethylpyrimidine kinase</fullName>
        <ecNumber evidence="2">2.7.1.49</ecNumber>
    </recommendedName>
</protein>
<gene>
    <name evidence="8" type="ORF">SAMN06264868_101177</name>
</gene>
<dbReference type="InterPro" id="IPR004399">
    <property type="entry name" value="HMP/HMP-P_kinase_dom"/>
</dbReference>
<dbReference type="GO" id="GO:0008972">
    <property type="term" value="F:phosphomethylpyrimidine kinase activity"/>
    <property type="evidence" value="ECO:0007669"/>
    <property type="project" value="InterPro"/>
</dbReference>
<dbReference type="InterPro" id="IPR013749">
    <property type="entry name" value="PM/HMP-P_kinase-1"/>
</dbReference>
<name>A0AA45WIT2_9AQUI</name>
<keyword evidence="3" id="KW-0808">Transferase</keyword>
<dbReference type="PANTHER" id="PTHR20858">
    <property type="entry name" value="PHOSPHOMETHYLPYRIMIDINE KINASE"/>
    <property type="match status" value="1"/>
</dbReference>
<evidence type="ECO:0000256" key="2">
    <source>
        <dbReference type="ARBA" id="ARBA00012135"/>
    </source>
</evidence>
<dbReference type="AlphaFoldDB" id="A0AA45WIT2"/>
<keyword evidence="5 8" id="KW-0418">Kinase</keyword>
<dbReference type="Gene3D" id="3.40.1190.20">
    <property type="match status" value="1"/>
</dbReference>
<organism evidence="8 9">
    <name type="scientific">Venenivibrio stagnispumantis</name>
    <dbReference type="NCBI Taxonomy" id="407998"/>
    <lineage>
        <taxon>Bacteria</taxon>
        <taxon>Pseudomonadati</taxon>
        <taxon>Aquificota</taxon>
        <taxon>Aquificia</taxon>
        <taxon>Aquificales</taxon>
        <taxon>Hydrogenothermaceae</taxon>
        <taxon>Venenivibrio</taxon>
    </lineage>
</organism>
<evidence type="ECO:0000313" key="9">
    <source>
        <dbReference type="Proteomes" id="UP001157947"/>
    </source>
</evidence>
<dbReference type="NCBIfam" id="TIGR00097">
    <property type="entry name" value="HMP-P_kinase"/>
    <property type="match status" value="1"/>
</dbReference>
<dbReference type="EC" id="2.7.1.49" evidence="2"/>
<dbReference type="Pfam" id="PF08543">
    <property type="entry name" value="Phos_pyr_kin"/>
    <property type="match status" value="1"/>
</dbReference>
<proteinExistence type="predicted"/>
<feature type="domain" description="Pyridoxamine kinase/Phosphomethylpyrimidine kinase" evidence="7">
    <location>
        <begin position="11"/>
        <end position="253"/>
    </location>
</feature>